<dbReference type="Gene3D" id="6.10.140.1330">
    <property type="match status" value="1"/>
</dbReference>
<evidence type="ECO:0000256" key="10">
    <source>
        <dbReference type="RuleBase" id="RU366002"/>
    </source>
</evidence>
<keyword evidence="8 10" id="KW-0472">Membrane</keyword>
<dbReference type="NCBIfam" id="TIGR00831">
    <property type="entry name" value="a_cpa1"/>
    <property type="match status" value="1"/>
</dbReference>
<keyword evidence="2 10" id="KW-0813">Transport</keyword>
<feature type="transmembrane region" description="Helical" evidence="10">
    <location>
        <begin position="306"/>
        <end position="331"/>
    </location>
</feature>
<dbReference type="EMBL" id="FMUE01000015">
    <property type="protein sequence ID" value="SCX34336.1"/>
    <property type="molecule type" value="Genomic_DNA"/>
</dbReference>
<evidence type="ECO:0000256" key="2">
    <source>
        <dbReference type="ARBA" id="ARBA00022448"/>
    </source>
</evidence>
<keyword evidence="10" id="KW-0050">Antiport</keyword>
<dbReference type="RefSeq" id="WP_077122465.1">
    <property type="nucleotide sequence ID" value="NZ_CP192783.1"/>
</dbReference>
<reference evidence="13" key="1">
    <citation type="submission" date="2016-10" db="EMBL/GenBank/DDBJ databases">
        <authorList>
            <person name="de Groot N.N."/>
        </authorList>
    </citation>
    <scope>NUCLEOTIDE SEQUENCE [LARGE SCALE GENOMIC DNA]</scope>
    <source>
        <strain evidence="13">DSM25559</strain>
    </source>
</reference>
<keyword evidence="3" id="KW-1003">Cell membrane</keyword>
<organism evidence="13 14">
    <name type="scientific">Agrobacterium rosae</name>
    <dbReference type="NCBI Taxonomy" id="1972867"/>
    <lineage>
        <taxon>Bacteria</taxon>
        <taxon>Pseudomonadati</taxon>
        <taxon>Pseudomonadota</taxon>
        <taxon>Alphaproteobacteria</taxon>
        <taxon>Hyphomicrobiales</taxon>
        <taxon>Rhizobiaceae</taxon>
        <taxon>Rhizobium/Agrobacterium group</taxon>
        <taxon>Agrobacterium</taxon>
    </lineage>
</organism>
<dbReference type="GO" id="GO:0005886">
    <property type="term" value="C:plasma membrane"/>
    <property type="evidence" value="ECO:0007669"/>
    <property type="project" value="UniProtKB-SubCell"/>
</dbReference>
<dbReference type="Proteomes" id="UP000187891">
    <property type="component" value="Unassembled WGS sequence"/>
</dbReference>
<feature type="transmembrane region" description="Helical" evidence="10">
    <location>
        <begin position="379"/>
        <end position="399"/>
    </location>
</feature>
<comment type="function">
    <text evidence="10">Na(+)/H(+) antiporter that extrudes sodium in exchange for external protons.</text>
</comment>
<reference evidence="12" key="3">
    <citation type="journal article" date="2023" name="Phytobiomes J">
        <title>Deciphering the key players within the bacterial microbiota associated with aerial crown gall tumors on rhododendron: Insights into the gallobiome.</title>
        <authorList>
            <person name="Kuzmanovic N."/>
            <person name="Nesme J."/>
            <person name="Wolf J."/>
            <person name="Neumann-Schaal M."/>
            <person name="Petersen J."/>
            <person name="Fernandez-Gnecco G."/>
            <person name="Sproeer C."/>
            <person name="Bunk B."/>
            <person name="Overmann J."/>
            <person name="Sorensen S.J."/>
            <person name="Idczak E."/>
            <person name="Smalla K."/>
        </authorList>
    </citation>
    <scope>NUCLEOTIDE SEQUENCE</scope>
    <source>
        <strain evidence="12">Rho-11.1</strain>
    </source>
</reference>
<comment type="similarity">
    <text evidence="10">Belongs to the monovalent cation:proton antiporter 1 (CPA1) transporter (TC 2.A.36) family.</text>
</comment>
<feature type="transmembrane region" description="Helical" evidence="10">
    <location>
        <begin position="6"/>
        <end position="24"/>
    </location>
</feature>
<dbReference type="AlphaFoldDB" id="A0A1R3U4A2"/>
<gene>
    <name evidence="13" type="primary">nhaK</name>
    <name evidence="13" type="ORF">DSM25559_4442</name>
    <name evidence="12" type="ORF">RMR22_20840</name>
</gene>
<feature type="transmembrane region" description="Helical" evidence="10">
    <location>
        <begin position="343"/>
        <end position="367"/>
    </location>
</feature>
<accession>A0A1R3U4A2</accession>
<evidence type="ECO:0000313" key="13">
    <source>
        <dbReference type="EMBL" id="SCX34336.1"/>
    </source>
</evidence>
<keyword evidence="9 10" id="KW-0739">Sodium transport</keyword>
<dbReference type="PANTHER" id="PTHR10110:SF86">
    <property type="entry name" value="SODIUM_HYDROGEN EXCHANGER 7"/>
    <property type="match status" value="1"/>
</dbReference>
<evidence type="ECO:0000313" key="12">
    <source>
        <dbReference type="EMBL" id="MDX8304708.1"/>
    </source>
</evidence>
<feature type="transmembrane region" description="Helical" evidence="10">
    <location>
        <begin position="83"/>
        <end position="107"/>
    </location>
</feature>
<feature type="transmembrane region" description="Helical" evidence="10">
    <location>
        <begin position="268"/>
        <end position="286"/>
    </location>
</feature>
<evidence type="ECO:0000256" key="8">
    <source>
        <dbReference type="ARBA" id="ARBA00023136"/>
    </source>
</evidence>
<keyword evidence="6 10" id="KW-0915">Sodium</keyword>
<name>A0A1R3U4A2_9HYPH</name>
<dbReference type="GO" id="GO:0015386">
    <property type="term" value="F:potassium:proton antiporter activity"/>
    <property type="evidence" value="ECO:0007669"/>
    <property type="project" value="TreeGrafter"/>
</dbReference>
<keyword evidence="10" id="KW-0997">Cell inner membrane</keyword>
<protein>
    <submittedName>
        <fullName evidence="12">Na+/H+ antiporter</fullName>
    </submittedName>
    <submittedName>
        <fullName evidence="13">Sodium, potassium, lithium and rubidium/H(+) antiporter</fullName>
    </submittedName>
</protein>
<dbReference type="STRING" id="1907666.DSM25559_4442"/>
<evidence type="ECO:0000256" key="3">
    <source>
        <dbReference type="ARBA" id="ARBA00022475"/>
    </source>
</evidence>
<feature type="transmembrane region" description="Helical" evidence="10">
    <location>
        <begin position="33"/>
        <end position="51"/>
    </location>
</feature>
<keyword evidence="7 10" id="KW-0406">Ion transport</keyword>
<evidence type="ECO:0000256" key="7">
    <source>
        <dbReference type="ARBA" id="ARBA00023065"/>
    </source>
</evidence>
<dbReference type="GO" id="GO:0015385">
    <property type="term" value="F:sodium:proton antiporter activity"/>
    <property type="evidence" value="ECO:0007669"/>
    <property type="project" value="InterPro"/>
</dbReference>
<proteinExistence type="inferred from homology"/>
<feature type="transmembrane region" description="Helical" evidence="10">
    <location>
        <begin position="182"/>
        <end position="202"/>
    </location>
</feature>
<keyword evidence="5 10" id="KW-1133">Transmembrane helix</keyword>
<evidence type="ECO:0000256" key="9">
    <source>
        <dbReference type="ARBA" id="ARBA00023201"/>
    </source>
</evidence>
<dbReference type="EMBL" id="JAVRAF010000009">
    <property type="protein sequence ID" value="MDX8304708.1"/>
    <property type="molecule type" value="Genomic_DNA"/>
</dbReference>
<dbReference type="GO" id="GO:0051453">
    <property type="term" value="P:regulation of intracellular pH"/>
    <property type="evidence" value="ECO:0007669"/>
    <property type="project" value="TreeGrafter"/>
</dbReference>
<dbReference type="InterPro" id="IPR004705">
    <property type="entry name" value="Cation/H_exchanger_CPA1_bac"/>
</dbReference>
<reference evidence="14" key="2">
    <citation type="submission" date="2016-10" db="EMBL/GenBank/DDBJ databases">
        <authorList>
            <person name="Wibberg D."/>
        </authorList>
    </citation>
    <scope>NUCLEOTIDE SEQUENCE [LARGE SCALE GENOMIC DNA]</scope>
</reference>
<evidence type="ECO:0000256" key="1">
    <source>
        <dbReference type="ARBA" id="ARBA00004651"/>
    </source>
</evidence>
<evidence type="ECO:0000259" key="11">
    <source>
        <dbReference type="Pfam" id="PF00999"/>
    </source>
</evidence>
<dbReference type="InterPro" id="IPR006153">
    <property type="entry name" value="Cation/H_exchanger_TM"/>
</dbReference>
<comment type="subcellular location">
    <subcellularLocation>
        <location evidence="10">Cell inner membrane</location>
        <topology evidence="10">Multi-pass membrane protein</topology>
    </subcellularLocation>
    <subcellularLocation>
        <location evidence="1">Cell membrane</location>
        <topology evidence="1">Multi-pass membrane protein</topology>
    </subcellularLocation>
</comment>
<sequence length="527" mass="55887">MDGTHLFELVIAMLLAIIVLHYLAQRLGLPPSVALLAGGAMLAFVPGLPTISVNPELVLVIFLPPLLLDGAWSIAVDRLKRHVFGIASLAIGAVLFTTVIVAIVVHLLMPSLPWAACAALGAIVSPPDAVSARAVLERVNLPRRLQILLEGESLLNDASGLVLFRFAVAAAAGGTFSTTDALGAFFVLAIGGAAVGGVVAFAWVKLVRRLGDEYLMISATAIMSWVSYLVAEQVHVSGVIATVTAGLIASWHQHTVLSAATRMRGTSFWNVLVFLMEAAVFILIGLSLRDVVERGGGFGALVESMALPAAVILVTLVAARFAWILGADIVIRLFHSTGRARTVPIGAGGVTVLGWAGMRGVVTLALALSLPGDFPGRDFILVMSFAVIVGTVLLQGTTLGRVVAWAGLGDIEPESAPLTMSQAEAAMAEVQLKTVQDLAYDGDGELIHPQLLERYEHRLAAAVRYAKRTEHYSPLLHAHFDVVLEAVAAGRRELIRLHRAGQIDDESLRELEHDLDLEELSAISAKS</sequence>
<dbReference type="Pfam" id="PF00999">
    <property type="entry name" value="Na_H_Exchanger"/>
    <property type="match status" value="1"/>
</dbReference>
<feature type="domain" description="Cation/H+ exchanger transmembrane" evidence="11">
    <location>
        <begin position="16"/>
        <end position="405"/>
    </location>
</feature>
<comment type="caution">
    <text evidence="10">Lacks conserved residue(s) required for the propagation of feature annotation.</text>
</comment>
<evidence type="ECO:0000256" key="6">
    <source>
        <dbReference type="ARBA" id="ARBA00023053"/>
    </source>
</evidence>
<dbReference type="GO" id="GO:0098719">
    <property type="term" value="P:sodium ion import across plasma membrane"/>
    <property type="evidence" value="ECO:0007669"/>
    <property type="project" value="TreeGrafter"/>
</dbReference>
<dbReference type="InterPro" id="IPR018422">
    <property type="entry name" value="Cation/H_exchanger_CPA1"/>
</dbReference>
<dbReference type="PANTHER" id="PTHR10110">
    <property type="entry name" value="SODIUM/HYDROGEN EXCHANGER"/>
    <property type="match status" value="1"/>
</dbReference>
<feature type="transmembrane region" description="Helical" evidence="10">
    <location>
        <begin position="57"/>
        <end position="76"/>
    </location>
</feature>
<keyword evidence="4 10" id="KW-0812">Transmembrane</keyword>
<evidence type="ECO:0000313" key="14">
    <source>
        <dbReference type="Proteomes" id="UP000187891"/>
    </source>
</evidence>
<evidence type="ECO:0000256" key="4">
    <source>
        <dbReference type="ARBA" id="ARBA00022692"/>
    </source>
</evidence>
<evidence type="ECO:0000256" key="5">
    <source>
        <dbReference type="ARBA" id="ARBA00022989"/>
    </source>
</evidence>